<organism evidence="1 2">
    <name type="scientific">Ensete ventricosum</name>
    <name type="common">Abyssinian banana</name>
    <name type="synonym">Musa ensete</name>
    <dbReference type="NCBI Taxonomy" id="4639"/>
    <lineage>
        <taxon>Eukaryota</taxon>
        <taxon>Viridiplantae</taxon>
        <taxon>Streptophyta</taxon>
        <taxon>Embryophyta</taxon>
        <taxon>Tracheophyta</taxon>
        <taxon>Spermatophyta</taxon>
        <taxon>Magnoliopsida</taxon>
        <taxon>Liliopsida</taxon>
        <taxon>Zingiberales</taxon>
        <taxon>Musaceae</taxon>
        <taxon>Ensete</taxon>
    </lineage>
</organism>
<keyword evidence="2" id="KW-1185">Reference proteome</keyword>
<dbReference type="Proteomes" id="UP001222027">
    <property type="component" value="Unassembled WGS sequence"/>
</dbReference>
<dbReference type="AlphaFoldDB" id="A0AAV8QD32"/>
<evidence type="ECO:0000313" key="1">
    <source>
        <dbReference type="EMBL" id="KAJ8470157.1"/>
    </source>
</evidence>
<evidence type="ECO:0000313" key="2">
    <source>
        <dbReference type="Proteomes" id="UP001222027"/>
    </source>
</evidence>
<name>A0AAV8QD32_ENSVE</name>
<proteinExistence type="predicted"/>
<dbReference type="EMBL" id="JAQQAF010000007">
    <property type="protein sequence ID" value="KAJ8470157.1"/>
    <property type="molecule type" value="Genomic_DNA"/>
</dbReference>
<evidence type="ECO:0008006" key="3">
    <source>
        <dbReference type="Google" id="ProtNLM"/>
    </source>
</evidence>
<gene>
    <name evidence="1" type="ORF">OPV22_024500</name>
</gene>
<reference evidence="1 2" key="1">
    <citation type="submission" date="2022-12" db="EMBL/GenBank/DDBJ databases">
        <title>Chromosome-scale assembly of the Ensete ventricosum genome.</title>
        <authorList>
            <person name="Dussert Y."/>
            <person name="Stocks J."/>
            <person name="Wendawek A."/>
            <person name="Woldeyes F."/>
            <person name="Nichols R.A."/>
            <person name="Borrell J.S."/>
        </authorList>
    </citation>
    <scope>NUCLEOTIDE SEQUENCE [LARGE SCALE GENOMIC DNA]</scope>
    <source>
        <strain evidence="2">cv. Maze</strain>
        <tissue evidence="1">Seeds</tissue>
    </source>
</reference>
<accession>A0AAV8QD32</accession>
<protein>
    <recommendedName>
        <fullName evidence="3">Secreted protein</fullName>
    </recommendedName>
</protein>
<comment type="caution">
    <text evidence="1">The sequence shown here is derived from an EMBL/GenBank/DDBJ whole genome shotgun (WGS) entry which is preliminary data.</text>
</comment>
<sequence length="128" mass="14754">MLDLVYLWFCADQCFICHWPNRSIVKLEGCEVVADNHYHAHFFGERRSPHCRRQNNHCFTSNLPFHLLVLNTVQHQPWSSSALLVVKAAQGHVPVFLDGGIPHRLCSPPEYLLGGLWCLPWQLKVKLV</sequence>